<name>A0A2U1KUR7_ARTAN</name>
<sequence>MKPNQAERLLTAEQKATDYRSVDDSLMSCSISLTVSRVLESAYTAVEGLNKQSFLTELSYYYVWSLSAREGNRLHKVLTTHWPKFSFNASGGLKLKHDINEYGDFLQNFNTPTVDEKFESLSIMANIFFVAPESL</sequence>
<dbReference type="AlphaFoldDB" id="A0A2U1KUR7"/>
<dbReference type="GO" id="GO:0000145">
    <property type="term" value="C:exocyst"/>
    <property type="evidence" value="ECO:0007669"/>
    <property type="project" value="TreeGrafter"/>
</dbReference>
<proteinExistence type="predicted"/>
<dbReference type="Pfam" id="PF07393">
    <property type="entry name" value="Sec10_HB"/>
    <property type="match status" value="1"/>
</dbReference>
<dbReference type="STRING" id="35608.A0A2U1KUR7"/>
<dbReference type="InterPro" id="IPR009976">
    <property type="entry name" value="Sec10-like"/>
</dbReference>
<dbReference type="EMBL" id="PKPP01013758">
    <property type="protein sequence ID" value="PWA40496.1"/>
    <property type="molecule type" value="Genomic_DNA"/>
</dbReference>
<evidence type="ECO:0000259" key="1">
    <source>
        <dbReference type="Pfam" id="PF07393"/>
    </source>
</evidence>
<dbReference type="GO" id="GO:0006887">
    <property type="term" value="P:exocytosis"/>
    <property type="evidence" value="ECO:0007669"/>
    <property type="project" value="TreeGrafter"/>
</dbReference>
<evidence type="ECO:0000313" key="2">
    <source>
        <dbReference type="EMBL" id="PWA40496.1"/>
    </source>
</evidence>
<evidence type="ECO:0000313" key="3">
    <source>
        <dbReference type="Proteomes" id="UP000245207"/>
    </source>
</evidence>
<accession>A0A2U1KUR7</accession>
<dbReference type="PANTHER" id="PTHR12100:SF5">
    <property type="entry name" value="EXOCYST COMPLEX COMPONENT SEC10-LIKE PROTEIN-RELATED"/>
    <property type="match status" value="1"/>
</dbReference>
<organism evidence="2 3">
    <name type="scientific">Artemisia annua</name>
    <name type="common">Sweet wormwood</name>
    <dbReference type="NCBI Taxonomy" id="35608"/>
    <lineage>
        <taxon>Eukaryota</taxon>
        <taxon>Viridiplantae</taxon>
        <taxon>Streptophyta</taxon>
        <taxon>Embryophyta</taxon>
        <taxon>Tracheophyta</taxon>
        <taxon>Spermatophyta</taxon>
        <taxon>Magnoliopsida</taxon>
        <taxon>eudicotyledons</taxon>
        <taxon>Gunneridae</taxon>
        <taxon>Pentapetalae</taxon>
        <taxon>asterids</taxon>
        <taxon>campanulids</taxon>
        <taxon>Asterales</taxon>
        <taxon>Asteraceae</taxon>
        <taxon>Asteroideae</taxon>
        <taxon>Anthemideae</taxon>
        <taxon>Artemisiinae</taxon>
        <taxon>Artemisia</taxon>
    </lineage>
</organism>
<dbReference type="InterPro" id="IPR048627">
    <property type="entry name" value="Sec10_HB"/>
</dbReference>
<gene>
    <name evidence="2" type="ORF">CTI12_AA543980</name>
</gene>
<comment type="caution">
    <text evidence="2">The sequence shown here is derived from an EMBL/GenBank/DDBJ whole genome shotgun (WGS) entry which is preliminary data.</text>
</comment>
<feature type="domain" description="Exocyst complex component Sec10-like alpha-helical bundle" evidence="1">
    <location>
        <begin position="5"/>
        <end position="135"/>
    </location>
</feature>
<dbReference type="Proteomes" id="UP000245207">
    <property type="component" value="Unassembled WGS sequence"/>
</dbReference>
<reference evidence="2 3" key="1">
    <citation type="journal article" date="2018" name="Mol. Plant">
        <title>The genome of Artemisia annua provides insight into the evolution of Asteraceae family and artemisinin biosynthesis.</title>
        <authorList>
            <person name="Shen Q."/>
            <person name="Zhang L."/>
            <person name="Liao Z."/>
            <person name="Wang S."/>
            <person name="Yan T."/>
            <person name="Shi P."/>
            <person name="Liu M."/>
            <person name="Fu X."/>
            <person name="Pan Q."/>
            <person name="Wang Y."/>
            <person name="Lv Z."/>
            <person name="Lu X."/>
            <person name="Zhang F."/>
            <person name="Jiang W."/>
            <person name="Ma Y."/>
            <person name="Chen M."/>
            <person name="Hao X."/>
            <person name="Li L."/>
            <person name="Tang Y."/>
            <person name="Lv G."/>
            <person name="Zhou Y."/>
            <person name="Sun X."/>
            <person name="Brodelius P.E."/>
            <person name="Rose J.K.C."/>
            <person name="Tang K."/>
        </authorList>
    </citation>
    <scope>NUCLEOTIDE SEQUENCE [LARGE SCALE GENOMIC DNA]</scope>
    <source>
        <strain evidence="3">cv. Huhao1</strain>
        <tissue evidence="2">Leaf</tissue>
    </source>
</reference>
<keyword evidence="3" id="KW-1185">Reference proteome</keyword>
<protein>
    <submittedName>
        <fullName evidence="2">Exocyst complex component Sec10-like protein</fullName>
    </submittedName>
</protein>
<dbReference type="PANTHER" id="PTHR12100">
    <property type="entry name" value="SEC10"/>
    <property type="match status" value="1"/>
</dbReference>
<dbReference type="GO" id="GO:0006893">
    <property type="term" value="P:Golgi to plasma membrane transport"/>
    <property type="evidence" value="ECO:0007669"/>
    <property type="project" value="TreeGrafter"/>
</dbReference>
<dbReference type="OrthoDB" id="125856at2759"/>